<dbReference type="Pfam" id="PF12822">
    <property type="entry name" value="ECF_trnsprt"/>
    <property type="match status" value="1"/>
</dbReference>
<evidence type="ECO:0000256" key="5">
    <source>
        <dbReference type="ARBA" id="ARBA00022692"/>
    </source>
</evidence>
<feature type="transmembrane region" description="Helical" evidence="9">
    <location>
        <begin position="45"/>
        <end position="73"/>
    </location>
</feature>
<dbReference type="InterPro" id="IPR025720">
    <property type="entry name" value="RibU"/>
</dbReference>
<feature type="transmembrane region" description="Helical" evidence="9">
    <location>
        <begin position="109"/>
        <end position="130"/>
    </location>
</feature>
<evidence type="ECO:0000256" key="1">
    <source>
        <dbReference type="ARBA" id="ARBA00004651"/>
    </source>
</evidence>
<dbReference type="EMBL" id="CP093365">
    <property type="protein sequence ID" value="UQS83721.1"/>
    <property type="molecule type" value="Genomic_DNA"/>
</dbReference>
<sequence>MKIHKLARNEIVGGAVLAALSAILMFFTFPIIPGFTFLKLDVSDVVVVIAFLVYGMSTGVLVALCKILIHFLITGAGLAGLIGDLSSLLSTLAFTVPLAWLLNKGQKQIIAYILGILSLTIVLALANYWVLMPLYMKVLNFNIGMPLTKYVIIGVIPFNLVKGTINSFLIFLLSKRLR</sequence>
<evidence type="ECO:0000313" key="10">
    <source>
        <dbReference type="EMBL" id="UQS83721.1"/>
    </source>
</evidence>
<accession>A0ABY4PDZ2</accession>
<feature type="transmembrane region" description="Helical" evidence="9">
    <location>
        <begin position="79"/>
        <end position="102"/>
    </location>
</feature>
<feature type="transmembrane region" description="Helical" evidence="9">
    <location>
        <begin position="12"/>
        <end position="38"/>
    </location>
</feature>
<name>A0ABY4PDZ2_9LACO</name>
<comment type="subcellular location">
    <subcellularLocation>
        <location evidence="1">Cell membrane</location>
        <topology evidence="1">Multi-pass membrane protein</topology>
    </subcellularLocation>
</comment>
<dbReference type="Proteomes" id="UP000831947">
    <property type="component" value="Chromosome"/>
</dbReference>
<dbReference type="PANTHER" id="PTHR38438:SF1">
    <property type="entry name" value="RIBOFLAVIN TRANSPORTER RIBU"/>
    <property type="match status" value="1"/>
</dbReference>
<dbReference type="RefSeq" id="WP_249512906.1">
    <property type="nucleotide sequence ID" value="NZ_CP093365.1"/>
</dbReference>
<evidence type="ECO:0000256" key="6">
    <source>
        <dbReference type="ARBA" id="ARBA00022989"/>
    </source>
</evidence>
<evidence type="ECO:0000313" key="11">
    <source>
        <dbReference type="Proteomes" id="UP000831947"/>
    </source>
</evidence>
<protein>
    <recommendedName>
        <fullName evidence="8">Riboflavin transporter</fullName>
    </recommendedName>
</protein>
<keyword evidence="5 9" id="KW-0812">Transmembrane</keyword>
<dbReference type="PIRSF" id="PIRSF037778">
    <property type="entry name" value="UCP037778_transp_RibU"/>
    <property type="match status" value="1"/>
</dbReference>
<evidence type="ECO:0000256" key="4">
    <source>
        <dbReference type="ARBA" id="ARBA00022475"/>
    </source>
</evidence>
<reference evidence="10 11" key="1">
    <citation type="journal article" date="2022" name="Int. J. Syst. Evol. Microbiol.">
        <title>Apilactobacillus apisilvae sp. nov., Nicolia spurrieriana gen. nov. sp. nov., Bombilactobacillus folatiphilus sp. nov. and Bombilactobacillus thymidiniphilus sp. nov., four new lactic acid bacterial isolates from stingless bees Tetragonula carbonaria and Austroplebeia australis.</title>
        <authorList>
            <person name="Oliphant S.A."/>
            <person name="Watson-Haigh N.S."/>
            <person name="Sumby K.M."/>
            <person name="Gardner J."/>
            <person name="Groom S."/>
            <person name="Jiranek V."/>
        </authorList>
    </citation>
    <scope>NUCLEOTIDE SEQUENCE [LARGE SCALE GENOMIC DNA]</scope>
    <source>
        <strain evidence="10 11">SG4_A1</strain>
    </source>
</reference>
<gene>
    <name evidence="10" type="ORF">MOO47_00530</name>
</gene>
<organism evidence="10 11">
    <name type="scientific">Bombilactobacillus thymidiniphilus</name>
    <dbReference type="NCBI Taxonomy" id="2923363"/>
    <lineage>
        <taxon>Bacteria</taxon>
        <taxon>Bacillati</taxon>
        <taxon>Bacillota</taxon>
        <taxon>Bacilli</taxon>
        <taxon>Lactobacillales</taxon>
        <taxon>Lactobacillaceae</taxon>
        <taxon>Bombilactobacillus</taxon>
    </lineage>
</organism>
<evidence type="ECO:0000256" key="9">
    <source>
        <dbReference type="SAM" id="Phobius"/>
    </source>
</evidence>
<dbReference type="PANTHER" id="PTHR38438">
    <property type="entry name" value="RIBOFLAVIN TRANSPORTER RIBU"/>
    <property type="match status" value="1"/>
</dbReference>
<evidence type="ECO:0000256" key="7">
    <source>
        <dbReference type="ARBA" id="ARBA00023136"/>
    </source>
</evidence>
<dbReference type="InterPro" id="IPR024529">
    <property type="entry name" value="ECF_trnsprt_substrate-spec"/>
</dbReference>
<keyword evidence="6 9" id="KW-1133">Transmembrane helix</keyword>
<evidence type="ECO:0000256" key="3">
    <source>
        <dbReference type="ARBA" id="ARBA00022448"/>
    </source>
</evidence>
<keyword evidence="11" id="KW-1185">Reference proteome</keyword>
<keyword evidence="3 8" id="KW-0813">Transport</keyword>
<comment type="function">
    <text evidence="8">Probably a riboflavin-binding protein that interacts with the energy-coupling factor (ECF) ABC-transporter complex.</text>
</comment>
<keyword evidence="4 8" id="KW-1003">Cell membrane</keyword>
<keyword evidence="7 8" id="KW-0472">Membrane</keyword>
<comment type="similarity">
    <text evidence="2 8">Belongs to the prokaryotic riboflavin transporter (P-RFT) (TC 2.A.87) family.</text>
</comment>
<feature type="transmembrane region" description="Helical" evidence="9">
    <location>
        <begin position="150"/>
        <end position="173"/>
    </location>
</feature>
<evidence type="ECO:0000256" key="2">
    <source>
        <dbReference type="ARBA" id="ARBA00005540"/>
    </source>
</evidence>
<evidence type="ECO:0000256" key="8">
    <source>
        <dbReference type="PIRNR" id="PIRNR037778"/>
    </source>
</evidence>
<proteinExistence type="inferred from homology"/>
<dbReference type="Gene3D" id="1.10.1760.20">
    <property type="match status" value="1"/>
</dbReference>